<proteinExistence type="predicted"/>
<dbReference type="AlphaFoldDB" id="I4ERF2"/>
<dbReference type="Proteomes" id="UP000006461">
    <property type="component" value="Chromosome"/>
</dbReference>
<dbReference type="STRING" id="477641.MODMU_0508"/>
<dbReference type="HOGENOM" id="CLU_2991771_0_0_11"/>
<organism evidence="1 2">
    <name type="scientific">Modestobacter italicus (strain DSM 44449 / CECT 9708 / BC 501)</name>
    <dbReference type="NCBI Taxonomy" id="2732864"/>
    <lineage>
        <taxon>Bacteria</taxon>
        <taxon>Bacillati</taxon>
        <taxon>Actinomycetota</taxon>
        <taxon>Actinomycetes</taxon>
        <taxon>Geodermatophilales</taxon>
        <taxon>Geodermatophilaceae</taxon>
        <taxon>Modestobacter</taxon>
    </lineage>
</organism>
<name>I4ERF2_MODI5</name>
<sequence length="57" mass="5990">MFAVVVVAVWFTLAVGAALIISAGIRVADRRAPFTDHLAGLPQDLTVDDVLGVRTAI</sequence>
<gene>
    <name evidence="1" type="ordered locus">MODMU_0508</name>
</gene>
<keyword evidence="2" id="KW-1185">Reference proteome</keyword>
<evidence type="ECO:0000313" key="1">
    <source>
        <dbReference type="EMBL" id="CCH85965.1"/>
    </source>
</evidence>
<dbReference type="EMBL" id="FO203431">
    <property type="protein sequence ID" value="CCH85965.1"/>
    <property type="molecule type" value="Genomic_DNA"/>
</dbReference>
<dbReference type="KEGG" id="mmar:MODMU_0508"/>
<evidence type="ECO:0000313" key="2">
    <source>
        <dbReference type="Proteomes" id="UP000006461"/>
    </source>
</evidence>
<reference evidence="1 2" key="1">
    <citation type="journal article" date="2012" name="J. Bacteriol.">
        <title>Genome Sequence of Radiation-Resistant Modestobacter marinus Strain BC501, a Representative Actinobacterium That Thrives on Calcareous Stone Surfaces.</title>
        <authorList>
            <person name="Normand P."/>
            <person name="Gury J."/>
            <person name="Pujic P."/>
            <person name="Chouaia B."/>
            <person name="Crotti E."/>
            <person name="Brusetti L."/>
            <person name="Daffonchio D."/>
            <person name="Vacherie B."/>
            <person name="Barbe V."/>
            <person name="Medigue C."/>
            <person name="Calteau A."/>
            <person name="Ghodhbane-Gtari F."/>
            <person name="Essoussi I."/>
            <person name="Nouioui I."/>
            <person name="Abbassi-Ghozzi I."/>
            <person name="Gtari M."/>
        </authorList>
    </citation>
    <scope>NUCLEOTIDE SEQUENCE [LARGE SCALE GENOMIC DNA]</scope>
    <source>
        <strain evidence="2">BC 501</strain>
    </source>
</reference>
<accession>I4ERF2</accession>
<protein>
    <submittedName>
        <fullName evidence="1">Uncharacterized protein</fullName>
    </submittedName>
</protein>